<dbReference type="InterPro" id="IPR015943">
    <property type="entry name" value="WD40/YVTN_repeat-like_dom_sf"/>
</dbReference>
<dbReference type="InterPro" id="IPR018391">
    <property type="entry name" value="PQQ_b-propeller_rpt"/>
</dbReference>
<dbReference type="SMART" id="SM00564">
    <property type="entry name" value="PQQ"/>
    <property type="match status" value="4"/>
</dbReference>
<gene>
    <name evidence="3" type="ORF">HNR42_000647</name>
</gene>
<dbReference type="Pfam" id="PF13360">
    <property type="entry name" value="PQQ_2"/>
    <property type="match status" value="1"/>
</dbReference>
<feature type="domain" description="Pyrrolo-quinoline quinone repeat" evidence="2">
    <location>
        <begin position="52"/>
        <end position="261"/>
    </location>
</feature>
<keyword evidence="1" id="KW-0732">Signal</keyword>
<dbReference type="Gene3D" id="2.130.10.10">
    <property type="entry name" value="YVTN repeat-like/Quinoprotein amine dehydrogenase"/>
    <property type="match status" value="1"/>
</dbReference>
<protein>
    <submittedName>
        <fullName evidence="3">Outer membrane protein assembly factor BamB</fullName>
    </submittedName>
</protein>
<name>A0A841HWK5_9DEIO</name>
<dbReference type="PANTHER" id="PTHR34512">
    <property type="entry name" value="CELL SURFACE PROTEIN"/>
    <property type="match status" value="1"/>
</dbReference>
<keyword evidence="4" id="KW-1185">Reference proteome</keyword>
<dbReference type="PANTHER" id="PTHR34512:SF30">
    <property type="entry name" value="OUTER MEMBRANE PROTEIN ASSEMBLY FACTOR BAMB"/>
    <property type="match status" value="1"/>
</dbReference>
<dbReference type="RefSeq" id="WP_183984453.1">
    <property type="nucleotide sequence ID" value="NZ_JACHHG010000002.1"/>
</dbReference>
<comment type="caution">
    <text evidence="3">The sequence shown here is derived from an EMBL/GenBank/DDBJ whole genome shotgun (WGS) entry which is preliminary data.</text>
</comment>
<evidence type="ECO:0000256" key="1">
    <source>
        <dbReference type="SAM" id="SignalP"/>
    </source>
</evidence>
<dbReference type="AlphaFoldDB" id="A0A841HWK5"/>
<reference evidence="3 4" key="1">
    <citation type="submission" date="2020-08" db="EMBL/GenBank/DDBJ databases">
        <title>Genomic Encyclopedia of Type Strains, Phase IV (KMG-IV): sequencing the most valuable type-strain genomes for metagenomic binning, comparative biology and taxonomic classification.</title>
        <authorList>
            <person name="Goeker M."/>
        </authorList>
    </citation>
    <scope>NUCLEOTIDE SEQUENCE [LARGE SCALE GENOMIC DNA]</scope>
    <source>
        <strain evidence="3 4">DSM 21458</strain>
    </source>
</reference>
<dbReference type="Proteomes" id="UP000569951">
    <property type="component" value="Unassembled WGS sequence"/>
</dbReference>
<accession>A0A841HWK5</accession>
<dbReference type="InterPro" id="IPR011047">
    <property type="entry name" value="Quinoprotein_ADH-like_sf"/>
</dbReference>
<dbReference type="SUPFAM" id="SSF50998">
    <property type="entry name" value="Quinoprotein alcohol dehydrogenase-like"/>
    <property type="match status" value="1"/>
</dbReference>
<feature type="signal peptide" evidence="1">
    <location>
        <begin position="1"/>
        <end position="28"/>
    </location>
</feature>
<feature type="chain" id="PRO_5032842396" evidence="1">
    <location>
        <begin position="29"/>
        <end position="440"/>
    </location>
</feature>
<organism evidence="3 4">
    <name type="scientific">Deinobacterium chartae</name>
    <dbReference type="NCBI Taxonomy" id="521158"/>
    <lineage>
        <taxon>Bacteria</taxon>
        <taxon>Thermotogati</taxon>
        <taxon>Deinococcota</taxon>
        <taxon>Deinococci</taxon>
        <taxon>Deinococcales</taxon>
        <taxon>Deinococcaceae</taxon>
        <taxon>Deinobacterium</taxon>
    </lineage>
</organism>
<proteinExistence type="predicted"/>
<sequence>MISHRIRLFSLALSPLLAALLLGGPSQAQTAPVASYQGPITQDPAAQVRERQPLWRVTLQPQPEDPLAARSVIGNGRVYYLDGGRLHARGLADGRVRWTYGSGLEGPLTYASGGRVILNVGGQIVALQADSGRVVWKVPLKSRAYHLEARGSDVFATTAEAGLAIDAASGQVRWRLEETELQGIAGVARGVLLWSAYQGEPHFSATYGVDLQSGQKLWRLGRTAGPLAIEGDNAVLLDAGWLGNDDLASTAIVIDLRSGREVGRRSFRADFSCDGMYSRSTGELRFSGATAYVTERCGTRVAQYPAVGGREPQLRFSAPYGAVFRAGPVQGLLLFETRDGSLLGIPTAGRQPVSYNGVSMPTGPGRSLGLYGHPLSRLDVFGKRLYVGTTDGLFYATDLDTRRTRYFVRTRPQGFGPTLKAGPYLLLQTPGELLVVQDLE</sequence>
<evidence type="ECO:0000259" key="2">
    <source>
        <dbReference type="Pfam" id="PF13360"/>
    </source>
</evidence>
<dbReference type="EMBL" id="JACHHG010000002">
    <property type="protein sequence ID" value="MBB6097233.1"/>
    <property type="molecule type" value="Genomic_DNA"/>
</dbReference>
<dbReference type="InterPro" id="IPR002372">
    <property type="entry name" value="PQQ_rpt_dom"/>
</dbReference>
<evidence type="ECO:0000313" key="4">
    <source>
        <dbReference type="Proteomes" id="UP000569951"/>
    </source>
</evidence>
<evidence type="ECO:0000313" key="3">
    <source>
        <dbReference type="EMBL" id="MBB6097233.1"/>
    </source>
</evidence>